<evidence type="ECO:0000259" key="13">
    <source>
        <dbReference type="PROSITE" id="PS50262"/>
    </source>
</evidence>
<organism evidence="14 15">
    <name type="scientific">Mauremys mutica</name>
    <name type="common">yellowpond turtle</name>
    <dbReference type="NCBI Taxonomy" id="74926"/>
    <lineage>
        <taxon>Eukaryota</taxon>
        <taxon>Metazoa</taxon>
        <taxon>Chordata</taxon>
        <taxon>Craniata</taxon>
        <taxon>Vertebrata</taxon>
        <taxon>Euteleostomi</taxon>
        <taxon>Archelosauria</taxon>
        <taxon>Testudinata</taxon>
        <taxon>Testudines</taxon>
        <taxon>Cryptodira</taxon>
        <taxon>Durocryptodira</taxon>
        <taxon>Testudinoidea</taxon>
        <taxon>Geoemydidae</taxon>
        <taxon>Geoemydinae</taxon>
        <taxon>Mauremys</taxon>
    </lineage>
</organism>
<feature type="region of interest" description="Disordered" evidence="10">
    <location>
        <begin position="722"/>
        <end position="748"/>
    </location>
</feature>
<keyword evidence="9" id="KW-0807">Transducer</keyword>
<dbReference type="AlphaFoldDB" id="A0A9D4ATA1"/>
<feature type="domain" description="Rho-GAP" evidence="12">
    <location>
        <begin position="496"/>
        <end position="689"/>
    </location>
</feature>
<dbReference type="PROSITE" id="PS50262">
    <property type="entry name" value="G_PROTEIN_RECEP_F1_2"/>
    <property type="match status" value="1"/>
</dbReference>
<dbReference type="InterPro" id="IPR000198">
    <property type="entry name" value="RhoGAP_dom"/>
</dbReference>
<dbReference type="GO" id="GO:0004930">
    <property type="term" value="F:G protein-coupled receptor activity"/>
    <property type="evidence" value="ECO:0007669"/>
    <property type="project" value="UniProtKB-KW"/>
</dbReference>
<feature type="region of interest" description="Disordered" evidence="10">
    <location>
        <begin position="778"/>
        <end position="882"/>
    </location>
</feature>
<comment type="function">
    <text evidence="6">GTPase activator for the Rho-type GTPases by converting them to an inactive GDP-bound state.</text>
</comment>
<dbReference type="InterPro" id="IPR017452">
    <property type="entry name" value="GPCR_Rhodpsn_7TM"/>
</dbReference>
<evidence type="ECO:0000313" key="15">
    <source>
        <dbReference type="Proteomes" id="UP000827986"/>
    </source>
</evidence>
<dbReference type="SMART" id="SM00324">
    <property type="entry name" value="RhoGAP"/>
    <property type="match status" value="1"/>
</dbReference>
<keyword evidence="5 11" id="KW-0472">Membrane</keyword>
<keyword evidence="15" id="KW-1185">Reference proteome</keyword>
<dbReference type="PROSITE" id="PS50238">
    <property type="entry name" value="RHOGAP"/>
    <property type="match status" value="1"/>
</dbReference>
<dbReference type="Gene3D" id="1.20.1070.10">
    <property type="entry name" value="Rhodopsin 7-helix transmembrane proteins"/>
    <property type="match status" value="1"/>
</dbReference>
<evidence type="ECO:0000256" key="8">
    <source>
        <dbReference type="ARBA" id="ARBA00083391"/>
    </source>
</evidence>
<evidence type="ECO:0000256" key="2">
    <source>
        <dbReference type="ARBA" id="ARBA00022468"/>
    </source>
</evidence>
<dbReference type="InterPro" id="IPR000276">
    <property type="entry name" value="GPCR_Rhodpsn"/>
</dbReference>
<keyword evidence="4 11" id="KW-1133">Transmembrane helix</keyword>
<comment type="caution">
    <text evidence="14">The sequence shown here is derived from an EMBL/GenBank/DDBJ whole genome shotgun (WGS) entry which is preliminary data.</text>
</comment>
<dbReference type="GO" id="GO:0016020">
    <property type="term" value="C:membrane"/>
    <property type="evidence" value="ECO:0007669"/>
    <property type="project" value="UniProtKB-SubCell"/>
</dbReference>
<feature type="transmembrane region" description="Helical" evidence="11">
    <location>
        <begin position="180"/>
        <end position="202"/>
    </location>
</feature>
<protein>
    <recommendedName>
        <fullName evidence="7">Rho GTPase-activating protein 19</fullName>
    </recommendedName>
    <alternativeName>
        <fullName evidence="8">Rho-type GTPase-activating protein 19</fullName>
    </alternativeName>
</protein>
<keyword evidence="3 9" id="KW-0812">Transmembrane</keyword>
<dbReference type="PANTHER" id="PTHR14963:SF7">
    <property type="entry name" value="RHO GTPASE-ACTIVATING PROTEIN 19"/>
    <property type="match status" value="1"/>
</dbReference>
<evidence type="ECO:0000256" key="7">
    <source>
        <dbReference type="ARBA" id="ARBA00070235"/>
    </source>
</evidence>
<evidence type="ECO:0000256" key="9">
    <source>
        <dbReference type="RuleBase" id="RU000688"/>
    </source>
</evidence>
<dbReference type="InterPro" id="IPR008936">
    <property type="entry name" value="Rho_GTPase_activation_prot"/>
</dbReference>
<dbReference type="EMBL" id="JAHDVG010000486">
    <property type="protein sequence ID" value="KAH1167700.1"/>
    <property type="molecule type" value="Genomic_DNA"/>
</dbReference>
<feature type="compositionally biased region" description="Basic and acidic residues" evidence="10">
    <location>
        <begin position="818"/>
        <end position="837"/>
    </location>
</feature>
<name>A0A9D4ATA1_9SAUR</name>
<gene>
    <name evidence="14" type="ORF">KIL84_003183</name>
</gene>
<keyword evidence="9" id="KW-0675">Receptor</keyword>
<dbReference type="SUPFAM" id="SSF81321">
    <property type="entry name" value="Family A G protein-coupled receptor-like"/>
    <property type="match status" value="1"/>
</dbReference>
<feature type="compositionally biased region" description="Basic and acidic residues" evidence="10">
    <location>
        <begin position="735"/>
        <end position="748"/>
    </location>
</feature>
<dbReference type="Pfam" id="PF00620">
    <property type="entry name" value="RhoGAP"/>
    <property type="match status" value="1"/>
</dbReference>
<dbReference type="Pfam" id="PF00001">
    <property type="entry name" value="7tm_1"/>
    <property type="match status" value="1"/>
</dbReference>
<feature type="compositionally biased region" description="Basic and acidic residues" evidence="10">
    <location>
        <begin position="857"/>
        <end position="868"/>
    </location>
</feature>
<dbReference type="PRINTS" id="PR00237">
    <property type="entry name" value="GPCRRHODOPSN"/>
</dbReference>
<dbReference type="Proteomes" id="UP000827986">
    <property type="component" value="Unassembled WGS sequence"/>
</dbReference>
<dbReference type="GO" id="GO:0051056">
    <property type="term" value="P:regulation of small GTPase mediated signal transduction"/>
    <property type="evidence" value="ECO:0007669"/>
    <property type="project" value="TreeGrafter"/>
</dbReference>
<sequence length="882" mass="98807">MAPSSSPNGSEPLGAGASECLGYLTAQNRSARNSMAGAHVTQPDPQPLLISAQQQEPAYVAIPVTVFYSLLFVFGLLANGLSVLTLLRSGRMRASAVRFYLLSLATADVLMLLTVPVTLYRYFWQYYPWALSDAVCKLYFMARQLCCATTSWTIVAFTTERYVAICHPLWAITGLRQSRMAHLLALIWLLALVSSAPLTVVYGQASACILDYTSTRREKSVFLSTVCEMLEPEPYAIYKSIIEARSLLCFLLPLAAIITFHLLIFRHLSQTRRQREEMGLTQPCSGGFSVQVNQPPGSMPPAERKARHLMGAVVAAFFFCNFPDTASSLMHIYIHSWSTSILVLYTWLKTYLSLPLWYLNSALDPLLFCISSASFRTACRESLPPFLPWISKKLQGSCVSDAICRFVICNDSSLRGQTVIFNPDFFVEKLRHEKPEVFTELVVSSITRLIDLPGAELAQLMGEEDPKLPGGIGTASGFFRSLMSLKRKDKGVVFGSPLTEEGIAQVSQLIEYLHKHLRMEGLFRVPGNSLRQQILKDALNSGADIDLESGEFHSNDVASLLKMFLGELPEPLLTHKHFQAHLKIAGLMQFDDKGNKTSTPDKERQIEALQLLFLILPPPNRNLLKLLLDLLYQTAKKQDKNKMSAHNLALMFAPHILWPRNVTANDLQENITKLNDSVAFMIKHSQKLFKAPAYIRECARLHYLGSRVHASKDDLDLLTSAGSKELQPLKSQKRSRLDPSHREETQQHTEEALKELFHHIHSMPDSAKKKKLIRQFHKHPGTLTPGPDAPTPPVQRRTRSRSFSGLIKRRMLGNPLILERKSRDSTPESEGASKENLHLLQRLPDSPASHGTRAKLKLSEGRKEDSRKHLQALAPSTKEPTI</sequence>
<evidence type="ECO:0000259" key="12">
    <source>
        <dbReference type="PROSITE" id="PS50238"/>
    </source>
</evidence>
<evidence type="ECO:0000256" key="6">
    <source>
        <dbReference type="ARBA" id="ARBA00055252"/>
    </source>
</evidence>
<comment type="similarity">
    <text evidence="9">Belongs to the G-protein coupled receptor 1 family.</text>
</comment>
<dbReference type="CDD" id="cd04392">
    <property type="entry name" value="RhoGAP_ARHGAP19"/>
    <property type="match status" value="1"/>
</dbReference>
<proteinExistence type="inferred from homology"/>
<dbReference type="FunFam" id="1.10.555.10:FF:000022">
    <property type="entry name" value="rho GTPase-activating protein 19"/>
    <property type="match status" value="1"/>
</dbReference>
<accession>A0A9D4ATA1</accession>
<comment type="subcellular location">
    <subcellularLocation>
        <location evidence="1">Membrane</location>
    </subcellularLocation>
</comment>
<evidence type="ECO:0000313" key="14">
    <source>
        <dbReference type="EMBL" id="KAH1167700.1"/>
    </source>
</evidence>
<evidence type="ECO:0000256" key="11">
    <source>
        <dbReference type="SAM" id="Phobius"/>
    </source>
</evidence>
<dbReference type="GO" id="GO:0005096">
    <property type="term" value="F:GTPase activator activity"/>
    <property type="evidence" value="ECO:0007669"/>
    <property type="project" value="UniProtKB-KW"/>
</dbReference>
<reference evidence="14" key="1">
    <citation type="submission" date="2021-09" db="EMBL/GenBank/DDBJ databases">
        <title>The genome of Mauremys mutica provides insights into the evolution of semi-aquatic lifestyle.</title>
        <authorList>
            <person name="Gong S."/>
            <person name="Gao Y."/>
        </authorList>
    </citation>
    <scope>NUCLEOTIDE SEQUENCE</scope>
    <source>
        <strain evidence="14">MM-2020</strain>
        <tissue evidence="14">Muscle</tissue>
    </source>
</reference>
<feature type="transmembrane region" description="Helical" evidence="11">
    <location>
        <begin position="99"/>
        <end position="120"/>
    </location>
</feature>
<dbReference type="PROSITE" id="PS00237">
    <property type="entry name" value="G_PROTEIN_RECEP_F1_1"/>
    <property type="match status" value="1"/>
</dbReference>
<evidence type="ECO:0000256" key="10">
    <source>
        <dbReference type="SAM" id="MobiDB-lite"/>
    </source>
</evidence>
<keyword evidence="2" id="KW-0343">GTPase activation</keyword>
<dbReference type="GO" id="GO:0005737">
    <property type="term" value="C:cytoplasm"/>
    <property type="evidence" value="ECO:0007669"/>
    <property type="project" value="TreeGrafter"/>
</dbReference>
<dbReference type="InterPro" id="IPR047941">
    <property type="entry name" value="ARHGAP19_RhoGAP"/>
</dbReference>
<feature type="domain" description="G-protein coupled receptors family 1 profile" evidence="13">
    <location>
        <begin position="78"/>
        <end position="368"/>
    </location>
</feature>
<feature type="transmembrane region" description="Helical" evidence="11">
    <location>
        <begin position="244"/>
        <end position="265"/>
    </location>
</feature>
<evidence type="ECO:0000256" key="3">
    <source>
        <dbReference type="ARBA" id="ARBA00022692"/>
    </source>
</evidence>
<evidence type="ECO:0000256" key="1">
    <source>
        <dbReference type="ARBA" id="ARBA00004370"/>
    </source>
</evidence>
<dbReference type="PANTHER" id="PTHR14963">
    <property type="entry name" value="RHO GTPASE ACTIVATING PROTEIN 18,19-RELATED"/>
    <property type="match status" value="1"/>
</dbReference>
<evidence type="ECO:0000256" key="5">
    <source>
        <dbReference type="ARBA" id="ARBA00023136"/>
    </source>
</evidence>
<evidence type="ECO:0000256" key="4">
    <source>
        <dbReference type="ARBA" id="ARBA00022989"/>
    </source>
</evidence>
<dbReference type="SUPFAM" id="SSF48350">
    <property type="entry name" value="GTPase activation domain, GAP"/>
    <property type="match status" value="1"/>
</dbReference>
<dbReference type="Gene3D" id="1.10.555.10">
    <property type="entry name" value="Rho GTPase activation protein"/>
    <property type="match status" value="1"/>
</dbReference>
<feature type="transmembrane region" description="Helical" evidence="11">
    <location>
        <begin position="66"/>
        <end position="87"/>
    </location>
</feature>
<keyword evidence="9" id="KW-0297">G-protein coupled receptor</keyword>